<keyword evidence="2" id="KW-1185">Reference proteome</keyword>
<dbReference type="EMBL" id="JANBTX010000013">
    <property type="protein sequence ID" value="KAJ2690288.1"/>
    <property type="molecule type" value="Genomic_DNA"/>
</dbReference>
<name>A0A9W8GLT0_9FUNG</name>
<accession>A0A9W8GLT0</accession>
<dbReference type="Proteomes" id="UP001151516">
    <property type="component" value="Unassembled WGS sequence"/>
</dbReference>
<sequence length="198" mass="22395">MEVGNEGRHAPGTAGSFIDKQVHRVVEVATVLRLGDDTPTRQLYNAILTAPRTLTIQHLDFRGFPFAARNAVEIIAALPNLVSLTCWMEETRSTIDEMPEDEYPSALLERYGNLNNSFRKLVLVNVVDEEYDYESMDDVLTGEIAIVVVQIAVLCPNLTHVDIPEEMRSVFGREIAWAMLNRPFSPYANSLRRLLYIK</sequence>
<organism evidence="1 2">
    <name type="scientific">Coemansia spiralis</name>
    <dbReference type="NCBI Taxonomy" id="417178"/>
    <lineage>
        <taxon>Eukaryota</taxon>
        <taxon>Fungi</taxon>
        <taxon>Fungi incertae sedis</taxon>
        <taxon>Zoopagomycota</taxon>
        <taxon>Kickxellomycotina</taxon>
        <taxon>Kickxellomycetes</taxon>
        <taxon>Kickxellales</taxon>
        <taxon>Kickxellaceae</taxon>
        <taxon>Coemansia</taxon>
    </lineage>
</organism>
<comment type="caution">
    <text evidence="1">The sequence shown here is derived from an EMBL/GenBank/DDBJ whole genome shotgun (WGS) entry which is preliminary data.</text>
</comment>
<dbReference type="AlphaFoldDB" id="A0A9W8GLT0"/>
<reference evidence="1" key="1">
    <citation type="submission" date="2022-07" db="EMBL/GenBank/DDBJ databases">
        <title>Phylogenomic reconstructions and comparative analyses of Kickxellomycotina fungi.</title>
        <authorList>
            <person name="Reynolds N.K."/>
            <person name="Stajich J.E."/>
            <person name="Barry K."/>
            <person name="Grigoriev I.V."/>
            <person name="Crous P."/>
            <person name="Smith M.E."/>
        </authorList>
    </citation>
    <scope>NUCLEOTIDE SEQUENCE</scope>
    <source>
        <strain evidence="1">CBS 109367</strain>
    </source>
</reference>
<gene>
    <name evidence="1" type="ORF">IWW39_000839</name>
</gene>
<evidence type="ECO:0000313" key="1">
    <source>
        <dbReference type="EMBL" id="KAJ2690288.1"/>
    </source>
</evidence>
<evidence type="ECO:0000313" key="2">
    <source>
        <dbReference type="Proteomes" id="UP001151516"/>
    </source>
</evidence>
<proteinExistence type="predicted"/>
<protein>
    <submittedName>
        <fullName evidence="1">Uncharacterized protein</fullName>
    </submittedName>
</protein>
<dbReference type="OrthoDB" id="5586363at2759"/>